<organism evidence="8 9">
    <name type="scientific">Candidatus Defluviibacterium haderslevense</name>
    <dbReference type="NCBI Taxonomy" id="2981993"/>
    <lineage>
        <taxon>Bacteria</taxon>
        <taxon>Pseudomonadati</taxon>
        <taxon>Bacteroidota</taxon>
        <taxon>Saprospiria</taxon>
        <taxon>Saprospirales</taxon>
        <taxon>Saprospiraceae</taxon>
        <taxon>Candidatus Defluviibacterium</taxon>
    </lineage>
</organism>
<keyword evidence="5" id="KW-0812">Transmembrane</keyword>
<reference evidence="8 9" key="1">
    <citation type="submission" date="2020-10" db="EMBL/GenBank/DDBJ databases">
        <title>Connecting structure to function with the recovery of over 1000 high-quality activated sludge metagenome-assembled genomes encoding full-length rRNA genes using long-read sequencing.</title>
        <authorList>
            <person name="Singleton C.M."/>
            <person name="Petriglieri F."/>
            <person name="Kristensen J.M."/>
            <person name="Kirkegaard R.H."/>
            <person name="Michaelsen T.Y."/>
            <person name="Andersen M.H."/>
            <person name="Karst S.M."/>
            <person name="Dueholm M.S."/>
            <person name="Nielsen P.H."/>
            <person name="Albertsen M."/>
        </authorList>
    </citation>
    <scope>NUCLEOTIDE SEQUENCE [LARGE SCALE GENOMIC DNA]</scope>
    <source>
        <strain evidence="8">Ribe_18-Q3-R11-54_BAT3C.373</strain>
    </source>
</reference>
<evidence type="ECO:0000256" key="7">
    <source>
        <dbReference type="ARBA" id="ARBA00023237"/>
    </source>
</evidence>
<evidence type="ECO:0000256" key="5">
    <source>
        <dbReference type="ARBA" id="ARBA00022692"/>
    </source>
</evidence>
<comment type="similarity">
    <text evidence="2">Belongs to the outer membrane factor (OMF) (TC 1.B.17) family.</text>
</comment>
<dbReference type="PANTHER" id="PTHR30026:SF20">
    <property type="entry name" value="OUTER MEMBRANE PROTEIN TOLC"/>
    <property type="match status" value="1"/>
</dbReference>
<gene>
    <name evidence="8" type="ORF">IPO85_04290</name>
</gene>
<name>A0A9D7S7C8_9BACT</name>
<dbReference type="SUPFAM" id="SSF56954">
    <property type="entry name" value="Outer membrane efflux proteins (OEP)"/>
    <property type="match status" value="1"/>
</dbReference>
<evidence type="ECO:0000313" key="8">
    <source>
        <dbReference type="EMBL" id="MBK9716729.1"/>
    </source>
</evidence>
<dbReference type="AlphaFoldDB" id="A0A9D7S7C8"/>
<keyword evidence="6" id="KW-0472">Membrane</keyword>
<comment type="subcellular location">
    <subcellularLocation>
        <location evidence="1">Cell outer membrane</location>
    </subcellularLocation>
</comment>
<dbReference type="GO" id="GO:0015562">
    <property type="term" value="F:efflux transmembrane transporter activity"/>
    <property type="evidence" value="ECO:0007669"/>
    <property type="project" value="InterPro"/>
</dbReference>
<dbReference type="InterPro" id="IPR051906">
    <property type="entry name" value="TolC-like"/>
</dbReference>
<dbReference type="GO" id="GO:0009279">
    <property type="term" value="C:cell outer membrane"/>
    <property type="evidence" value="ECO:0007669"/>
    <property type="project" value="UniProtKB-SubCell"/>
</dbReference>
<dbReference type="Proteomes" id="UP000808349">
    <property type="component" value="Unassembled WGS sequence"/>
</dbReference>
<evidence type="ECO:0000256" key="2">
    <source>
        <dbReference type="ARBA" id="ARBA00007613"/>
    </source>
</evidence>
<keyword evidence="3" id="KW-0813">Transport</keyword>
<dbReference type="EMBL" id="JADKFW010000004">
    <property type="protein sequence ID" value="MBK9716729.1"/>
    <property type="molecule type" value="Genomic_DNA"/>
</dbReference>
<evidence type="ECO:0000256" key="1">
    <source>
        <dbReference type="ARBA" id="ARBA00004442"/>
    </source>
</evidence>
<evidence type="ECO:0000256" key="4">
    <source>
        <dbReference type="ARBA" id="ARBA00022452"/>
    </source>
</evidence>
<dbReference type="GO" id="GO:0015288">
    <property type="term" value="F:porin activity"/>
    <property type="evidence" value="ECO:0007669"/>
    <property type="project" value="TreeGrafter"/>
</dbReference>
<protein>
    <submittedName>
        <fullName evidence="8">TolC family protein</fullName>
    </submittedName>
</protein>
<proteinExistence type="inferred from homology"/>
<keyword evidence="7" id="KW-0998">Cell outer membrane</keyword>
<evidence type="ECO:0000256" key="3">
    <source>
        <dbReference type="ARBA" id="ARBA00022448"/>
    </source>
</evidence>
<keyword evidence="4" id="KW-1134">Transmembrane beta strand</keyword>
<dbReference type="GO" id="GO:1990281">
    <property type="term" value="C:efflux pump complex"/>
    <property type="evidence" value="ECO:0007669"/>
    <property type="project" value="TreeGrafter"/>
</dbReference>
<evidence type="ECO:0000313" key="9">
    <source>
        <dbReference type="Proteomes" id="UP000808349"/>
    </source>
</evidence>
<dbReference type="InterPro" id="IPR003423">
    <property type="entry name" value="OMP_efflux"/>
</dbReference>
<comment type="caution">
    <text evidence="8">The sequence shown here is derived from an EMBL/GenBank/DDBJ whole genome shotgun (WGS) entry which is preliminary data.</text>
</comment>
<dbReference type="PANTHER" id="PTHR30026">
    <property type="entry name" value="OUTER MEMBRANE PROTEIN TOLC"/>
    <property type="match status" value="1"/>
</dbReference>
<dbReference type="Pfam" id="PF02321">
    <property type="entry name" value="OEP"/>
    <property type="match status" value="1"/>
</dbReference>
<evidence type="ECO:0000256" key="6">
    <source>
        <dbReference type="ARBA" id="ARBA00023136"/>
    </source>
</evidence>
<sequence length="425" mass="47440">MKIKITFCVLWIIGHSLCGQENWSLKKCIQHAVEHNLSLKQSELSVKSAAINLKESKFGRLPNLNAGINPGVSFGRNIDPTTNSFITENIFSGNYSLSTNVPIYQGGLINNTIKFNSKQVEASKEDYQQSVNDISLKVANDFLTVLLSQERLEISKQNFESVKQQLDQTTKLIKAGSKPEGDLLDLKSQLAKAEQTVVGAENGLDLSWLQLKQTLRLDPSYNLVLEKLTDDQLRDIEQESYTFEHLFSHAEKEQHGIKAAYLKWEAAKFNEKIAKGQYKPSILANGYLGSRYSDAAKQITGYTLTNQVYPGTKIDGKSVVFEQLYPEVSGTEVIPLNLSQQIAQSLANVKAAVKEYEAAGRTVEFATLSRNNTQRKFEIGSSSTLELNLAQNALQSASLNLIIAKYDLLFKRKVLDFYAGKELKL</sequence>
<dbReference type="Gene3D" id="1.20.1600.10">
    <property type="entry name" value="Outer membrane efflux proteins (OEP)"/>
    <property type="match status" value="2"/>
</dbReference>
<accession>A0A9D7S7C8</accession>